<keyword evidence="2" id="KW-1185">Reference proteome</keyword>
<dbReference type="Gramene" id="ERN03120">
    <property type="protein sequence ID" value="ERN03120"/>
    <property type="gene ID" value="AMTR_s00003p00075210"/>
</dbReference>
<organism evidence="1 2">
    <name type="scientific">Amborella trichopoda</name>
    <dbReference type="NCBI Taxonomy" id="13333"/>
    <lineage>
        <taxon>Eukaryota</taxon>
        <taxon>Viridiplantae</taxon>
        <taxon>Streptophyta</taxon>
        <taxon>Embryophyta</taxon>
        <taxon>Tracheophyta</taxon>
        <taxon>Spermatophyta</taxon>
        <taxon>Magnoliopsida</taxon>
        <taxon>Amborellales</taxon>
        <taxon>Amborellaceae</taxon>
        <taxon>Amborella</taxon>
    </lineage>
</organism>
<dbReference type="Proteomes" id="UP000017836">
    <property type="component" value="Unassembled WGS sequence"/>
</dbReference>
<dbReference type="AlphaFoldDB" id="W1P808"/>
<name>W1P808_AMBTC</name>
<sequence length="104" mass="11995">MGRAKELEWISQRLVASRFGFLHWPYVDRPGPREKQVPSVGSYVVKQREIFENQPLILVRQAKPSSFCQGTRLWVGRAKQWTGPNREFPLTLVGRTSTAQARVE</sequence>
<evidence type="ECO:0000313" key="1">
    <source>
        <dbReference type="EMBL" id="ERN03120.1"/>
    </source>
</evidence>
<protein>
    <submittedName>
        <fullName evidence="1">Uncharacterized protein</fullName>
    </submittedName>
</protein>
<evidence type="ECO:0000313" key="2">
    <source>
        <dbReference type="Proteomes" id="UP000017836"/>
    </source>
</evidence>
<dbReference type="HOGENOM" id="CLU_2253680_0_0_1"/>
<accession>W1P808</accession>
<gene>
    <name evidence="1" type="ORF">AMTR_s00003p00075210</name>
</gene>
<proteinExistence type="predicted"/>
<dbReference type="EMBL" id="KI394358">
    <property type="protein sequence ID" value="ERN03120.1"/>
    <property type="molecule type" value="Genomic_DNA"/>
</dbReference>
<reference evidence="2" key="1">
    <citation type="journal article" date="2013" name="Science">
        <title>The Amborella genome and the evolution of flowering plants.</title>
        <authorList>
            <consortium name="Amborella Genome Project"/>
        </authorList>
    </citation>
    <scope>NUCLEOTIDE SEQUENCE [LARGE SCALE GENOMIC DNA]</scope>
</reference>